<evidence type="ECO:0000256" key="9">
    <source>
        <dbReference type="ARBA" id="ARBA00043995"/>
    </source>
</evidence>
<evidence type="ECO:0000256" key="10">
    <source>
        <dbReference type="ARBA" id="ARBA00044041"/>
    </source>
</evidence>
<evidence type="ECO:0000256" key="11">
    <source>
        <dbReference type="ARBA" id="ARBA00044190"/>
    </source>
</evidence>
<keyword evidence="3" id="KW-1003">Cell membrane</keyword>
<evidence type="ECO:0000256" key="4">
    <source>
        <dbReference type="ARBA" id="ARBA00022519"/>
    </source>
</evidence>
<reference evidence="14" key="1">
    <citation type="submission" date="2019-03" db="EMBL/GenBank/DDBJ databases">
        <title>Metabolic reconstructions from genomes of highly enriched 'Candidatus Accumulibacter' and 'Candidatus Competibacter' bioreactor populations.</title>
        <authorList>
            <person name="Annavajhala M.K."/>
            <person name="Welles L."/>
            <person name="Abbas B."/>
            <person name="Sorokin D."/>
            <person name="Park H."/>
            <person name="Van Loosdrecht M."/>
            <person name="Chandran K."/>
        </authorList>
    </citation>
    <scope>NUCLEOTIDE SEQUENCE</scope>
    <source>
        <strain evidence="14">SBR_L</strain>
    </source>
</reference>
<gene>
    <name evidence="14" type="primary">waaC</name>
    <name evidence="14" type="ORF">E4Q08_06155</name>
</gene>
<dbReference type="Gene3D" id="3.40.50.2000">
    <property type="entry name" value="Glycogen Phosphorylase B"/>
    <property type="match status" value="2"/>
</dbReference>
<keyword evidence="5" id="KW-0328">Glycosyltransferase</keyword>
<evidence type="ECO:0000256" key="13">
    <source>
        <dbReference type="ARBA" id="ARBA00049201"/>
    </source>
</evidence>
<dbReference type="NCBIfam" id="TIGR02193">
    <property type="entry name" value="heptsyl_trn_I"/>
    <property type="match status" value="1"/>
</dbReference>
<accession>A0ABX1T6Y6</accession>
<dbReference type="CDD" id="cd03789">
    <property type="entry name" value="GT9_LPS_heptosyltransferase"/>
    <property type="match status" value="1"/>
</dbReference>
<evidence type="ECO:0000256" key="7">
    <source>
        <dbReference type="ARBA" id="ARBA00022985"/>
    </source>
</evidence>
<keyword evidence="4" id="KW-0997">Cell inner membrane</keyword>
<keyword evidence="15" id="KW-1185">Reference proteome</keyword>
<evidence type="ECO:0000256" key="6">
    <source>
        <dbReference type="ARBA" id="ARBA00022679"/>
    </source>
</evidence>
<comment type="subcellular location">
    <subcellularLocation>
        <location evidence="1">Cell inner membrane</location>
        <topology evidence="1">Peripheral membrane protein</topology>
        <orientation evidence="1">Cytoplasmic side</orientation>
    </subcellularLocation>
</comment>
<evidence type="ECO:0000256" key="1">
    <source>
        <dbReference type="ARBA" id="ARBA00004515"/>
    </source>
</evidence>
<dbReference type="PANTHER" id="PTHR30160">
    <property type="entry name" value="TETRAACYLDISACCHARIDE 4'-KINASE-RELATED"/>
    <property type="match status" value="1"/>
</dbReference>
<keyword evidence="8" id="KW-0472">Membrane</keyword>
<evidence type="ECO:0000256" key="2">
    <source>
        <dbReference type="ARBA" id="ARBA00004713"/>
    </source>
</evidence>
<dbReference type="RefSeq" id="WP_169069725.1">
    <property type="nucleotide sequence ID" value="NZ_JAZKUC010000002.1"/>
</dbReference>
<comment type="similarity">
    <text evidence="9">Belongs to the glycosyltransferase 9 family.</text>
</comment>
<evidence type="ECO:0000256" key="12">
    <source>
        <dbReference type="ARBA" id="ARBA00044330"/>
    </source>
</evidence>
<comment type="pathway">
    <text evidence="2">Bacterial outer membrane biogenesis; LPS core biosynthesis.</text>
</comment>
<dbReference type="EC" id="2.4.99.23" evidence="10"/>
<dbReference type="EMBL" id="SPMX01000012">
    <property type="protein sequence ID" value="NMQ04873.1"/>
    <property type="molecule type" value="Genomic_DNA"/>
</dbReference>
<sequence>MRILLVKTSSLGDVIHNLPVLSDLRHVFPGARIDWCVEESFADIPRLHPALDQVIPVALRRWRRHLGRLATWRELRDFRRLISRKAYDIVLDTQGLLKSALIARQAQGRHCGYAAEAAREPLAARFYDQTFVIPRNVHAVQRNRWLAAAAFDYPVDLPLDYGISAPTIETDWLSADRLVVLLTATSRDDKLWDEMHWCELGQALGERGLTPVLPAGNAVERQRAERIAAAVTAAVLAPPLSLPQVAALIARASLTIGVDTGLAHLAAALRVPVIALYIATDPALTGVHGSGIVRNLGGAGAPPSVSEVLTVTEQILRR</sequence>
<dbReference type="PANTHER" id="PTHR30160:SF19">
    <property type="entry name" value="LIPOPOLYSACCHARIDE HEPTOSYLTRANSFERASE 1"/>
    <property type="match status" value="1"/>
</dbReference>
<keyword evidence="7" id="KW-0448">Lipopolysaccharide biosynthesis</keyword>
<organism evidence="14 15">
    <name type="scientific">Candidatus Accumulibacter contiguus</name>
    <dbReference type="NCBI Taxonomy" id="2954381"/>
    <lineage>
        <taxon>Bacteria</taxon>
        <taxon>Pseudomonadati</taxon>
        <taxon>Pseudomonadota</taxon>
        <taxon>Betaproteobacteria</taxon>
        <taxon>Candidatus Accumulibacter</taxon>
    </lineage>
</organism>
<comment type="catalytic activity">
    <reaction evidence="13">
        <text>an alpha-Kdo-(2-&gt;4)-alpha-Kdo-(2-&gt;6)-lipid A + ADP-L-glycero-beta-D-manno-heptose = an L-alpha-D-Hep-(1-&gt;5)-[alpha-Kdo-(2-&gt;4)]-alpha-Kdo-(2-&gt;6)-lipid A + ADP + H(+)</text>
        <dbReference type="Rhea" id="RHEA:74067"/>
        <dbReference type="ChEBI" id="CHEBI:15378"/>
        <dbReference type="ChEBI" id="CHEBI:61506"/>
        <dbReference type="ChEBI" id="CHEBI:176431"/>
        <dbReference type="ChEBI" id="CHEBI:193068"/>
        <dbReference type="ChEBI" id="CHEBI:456216"/>
        <dbReference type="EC" id="2.4.99.23"/>
    </reaction>
</comment>
<protein>
    <recommendedName>
        <fullName evidence="11">Lipopolysaccharide heptosyltransferase 1</fullName>
        <ecNumber evidence="10">2.4.99.23</ecNumber>
    </recommendedName>
    <alternativeName>
        <fullName evidence="12">ADP-heptose:lipopolysaccharide heptosyltransferase I</fullName>
    </alternativeName>
</protein>
<evidence type="ECO:0000313" key="15">
    <source>
        <dbReference type="Proteomes" id="UP000886469"/>
    </source>
</evidence>
<evidence type="ECO:0000256" key="5">
    <source>
        <dbReference type="ARBA" id="ARBA00022676"/>
    </source>
</evidence>
<comment type="caution">
    <text evidence="14">The sequence shown here is derived from an EMBL/GenBank/DDBJ whole genome shotgun (WGS) entry which is preliminary data.</text>
</comment>
<dbReference type="InterPro" id="IPR011908">
    <property type="entry name" value="LipoPS_heptosylTferase-I"/>
</dbReference>
<dbReference type="SUPFAM" id="SSF53756">
    <property type="entry name" value="UDP-Glycosyltransferase/glycogen phosphorylase"/>
    <property type="match status" value="1"/>
</dbReference>
<name>A0ABX1T6Y6_9PROT</name>
<evidence type="ECO:0000256" key="8">
    <source>
        <dbReference type="ARBA" id="ARBA00023136"/>
    </source>
</evidence>
<dbReference type="Proteomes" id="UP000886469">
    <property type="component" value="Unassembled WGS sequence"/>
</dbReference>
<evidence type="ECO:0000256" key="3">
    <source>
        <dbReference type="ARBA" id="ARBA00022475"/>
    </source>
</evidence>
<dbReference type="InterPro" id="IPR051199">
    <property type="entry name" value="LPS_LOS_Heptosyltrfase"/>
</dbReference>
<dbReference type="InterPro" id="IPR002201">
    <property type="entry name" value="Glyco_trans_9"/>
</dbReference>
<proteinExistence type="inferred from homology"/>
<dbReference type="Pfam" id="PF01075">
    <property type="entry name" value="Glyco_transf_9"/>
    <property type="match status" value="1"/>
</dbReference>
<evidence type="ECO:0000313" key="14">
    <source>
        <dbReference type="EMBL" id="NMQ04873.1"/>
    </source>
</evidence>
<keyword evidence="6" id="KW-0808">Transferase</keyword>